<dbReference type="GeneID" id="39750342"/>
<feature type="compositionally biased region" description="Basic and acidic residues" evidence="1">
    <location>
        <begin position="367"/>
        <end position="462"/>
    </location>
</feature>
<dbReference type="EMBL" id="BDQF01000015">
    <property type="protein sequence ID" value="GAW83596.1"/>
    <property type="molecule type" value="Genomic_DNA"/>
</dbReference>
<sequence>MSDDAIDFIFSIILDVEIYLCAFVLLTYITTKKVNKIIQSDFYKNDILLNRLSKNFYILDVKAYFSPLKYMFKSIIYHIYYLFSIIFLIYIFRLYASYKKWIKYYFFSFFNISMDSSLLSDDDEPDVHYNSRNSGVFSIPHIFAFILGLFFSFFFYKYIRKLFIRKKKYISAHKSSLLHYCMELAKINFREYVKINPQKKGSRFKFDLGTYINPYWILNNETTNTNEHPAHGSVSKSGGSGNRNNSPNVVAPKPKKNILFRIFNIVYVKNHVLHDEKLLYDDNLRNKLQYDQKMGSWWGKFLFIIIKILIHIIILIINLVFPKKKDPVKSSPHKTPQSVNPGPGQNTPTQTTSPEGMKQDGTNVKPGVEDSHEENKEMKQPLSKEIDTEMKQPLRKDTDTEMKQPLSKETDTEMKQPLSKEIDTEMKQPLRKDTDTEMKQPLSKETDTEMKQPLSKETDTEMKQPLSKTTVQKQSNNNEIPTNEGKTMNQNFHVKNNMLNMNQMKEGKRDNADPPPFNDIKLCSIDLTVYDIYICNSHVQFKSIIEVLMLHVPIYLLFKNKFYAKTCFTIAMYVLNYFLWYLITFLATIKPSIYVYYYLLNDHINQILRESISENEKNIILHFFYGFFFASLIYLKFYFNMEFKLIKIDHMNHFHKMINLCIAEANTLKSKKIIKNFEILKIFPLTIDYKNKGIFIEKSLLRTVQELEFVLKQRKIKKAKICFQNVKQIAKYCDEDTAMELFKRIKQVLINELPHRVALNLSLMISDEMYNKLKNGAVDSSSSEPLKKHPPDCLCELLKKTVIHDFIKVAMGVDKPNAEPHTGQANADGTYEEKSNPQEDAKM</sequence>
<dbReference type="RefSeq" id="XP_028546185.1">
    <property type="nucleotide sequence ID" value="XM_028690384.1"/>
</dbReference>
<feature type="transmembrane region" description="Helical" evidence="2">
    <location>
        <begin position="301"/>
        <end position="321"/>
    </location>
</feature>
<feature type="region of interest" description="Disordered" evidence="1">
    <location>
        <begin position="227"/>
        <end position="250"/>
    </location>
</feature>
<evidence type="ECO:0000256" key="1">
    <source>
        <dbReference type="SAM" id="MobiDB-lite"/>
    </source>
</evidence>
<keyword evidence="2" id="KW-0472">Membrane</keyword>
<gene>
    <name evidence="3" type="ORF">PGO_143940</name>
</gene>
<evidence type="ECO:0000256" key="2">
    <source>
        <dbReference type="SAM" id="Phobius"/>
    </source>
</evidence>
<keyword evidence="2" id="KW-0812">Transmembrane</keyword>
<dbReference type="Proteomes" id="UP000195521">
    <property type="component" value="Unassembled WGS sequence"/>
</dbReference>
<accession>A0A1Y1JLY7</accession>
<proteinExistence type="predicted"/>
<dbReference type="AlphaFoldDB" id="A0A1Y1JLY7"/>
<keyword evidence="4" id="KW-1185">Reference proteome</keyword>
<feature type="transmembrane region" description="Helical" evidence="2">
    <location>
        <begin position="578"/>
        <end position="599"/>
    </location>
</feature>
<feature type="region of interest" description="Disordered" evidence="1">
    <location>
        <begin position="814"/>
        <end position="843"/>
    </location>
</feature>
<dbReference type="OMA" id="HPPDCLC"/>
<feature type="transmembrane region" description="Helical" evidence="2">
    <location>
        <begin position="75"/>
        <end position="96"/>
    </location>
</feature>
<evidence type="ECO:0000313" key="3">
    <source>
        <dbReference type="EMBL" id="GAW83596.1"/>
    </source>
</evidence>
<comment type="caution">
    <text evidence="3">The sequence shown here is derived from an EMBL/GenBank/DDBJ whole genome shotgun (WGS) entry which is preliminary data.</text>
</comment>
<reference evidence="4" key="1">
    <citation type="submission" date="2017-04" db="EMBL/GenBank/DDBJ databases">
        <title>Plasmodium gonderi genome.</title>
        <authorList>
            <person name="Arisue N."/>
            <person name="Honma H."/>
            <person name="Kawai S."/>
            <person name="Tougan T."/>
            <person name="Tanabe K."/>
            <person name="Horii T."/>
        </authorList>
    </citation>
    <scope>NUCLEOTIDE SEQUENCE [LARGE SCALE GENOMIC DNA]</scope>
    <source>
        <strain evidence="4">ATCC 30045</strain>
    </source>
</reference>
<evidence type="ECO:0000313" key="4">
    <source>
        <dbReference type="Proteomes" id="UP000195521"/>
    </source>
</evidence>
<feature type="transmembrane region" description="Helical" evidence="2">
    <location>
        <begin position="139"/>
        <end position="159"/>
    </location>
</feature>
<feature type="transmembrane region" description="Helical" evidence="2">
    <location>
        <begin position="619"/>
        <end position="639"/>
    </location>
</feature>
<feature type="compositionally biased region" description="Polar residues" evidence="1">
    <location>
        <begin position="466"/>
        <end position="488"/>
    </location>
</feature>
<keyword evidence="2" id="KW-1133">Transmembrane helix</keyword>
<name>A0A1Y1JLY7_PLAGO</name>
<feature type="transmembrane region" description="Helical" evidence="2">
    <location>
        <begin position="6"/>
        <end position="29"/>
    </location>
</feature>
<feature type="compositionally biased region" description="Low complexity" evidence="1">
    <location>
        <begin position="340"/>
        <end position="354"/>
    </location>
</feature>
<feature type="compositionally biased region" description="Low complexity" evidence="1">
    <location>
        <begin position="232"/>
        <end position="250"/>
    </location>
</feature>
<feature type="region of interest" description="Disordered" evidence="1">
    <location>
        <begin position="325"/>
        <end position="488"/>
    </location>
</feature>
<organism evidence="3 4">
    <name type="scientific">Plasmodium gonderi</name>
    <dbReference type="NCBI Taxonomy" id="77519"/>
    <lineage>
        <taxon>Eukaryota</taxon>
        <taxon>Sar</taxon>
        <taxon>Alveolata</taxon>
        <taxon>Apicomplexa</taxon>
        <taxon>Aconoidasida</taxon>
        <taxon>Haemosporida</taxon>
        <taxon>Plasmodiidae</taxon>
        <taxon>Plasmodium</taxon>
        <taxon>Plasmodium (Plasmodium)</taxon>
    </lineage>
</organism>
<protein>
    <submittedName>
        <fullName evidence="3">Uncharacterized protein</fullName>
    </submittedName>
</protein>
<feature type="compositionally biased region" description="Basic and acidic residues" evidence="1">
    <location>
        <begin position="831"/>
        <end position="843"/>
    </location>
</feature>
<dbReference type="OrthoDB" id="385409at2759"/>